<dbReference type="Proteomes" id="UP000319828">
    <property type="component" value="Unassembled WGS sequence"/>
</dbReference>
<dbReference type="InterPro" id="IPR003220">
    <property type="entry name" value="InsA_N_dom_Znf"/>
</dbReference>
<dbReference type="NCBIfam" id="NF033558">
    <property type="entry name" value="transpos_IS1"/>
    <property type="match status" value="1"/>
</dbReference>
<evidence type="ECO:0000259" key="6">
    <source>
        <dbReference type="Pfam" id="PF12759"/>
    </source>
</evidence>
<comment type="caution">
    <text evidence="7">The sequence shown here is derived from an EMBL/GenBank/DDBJ whole genome shotgun (WGS) entry which is preliminary data.</text>
</comment>
<evidence type="ECO:0000256" key="3">
    <source>
        <dbReference type="ARBA" id="ARBA00022578"/>
    </source>
</evidence>
<dbReference type="GO" id="GO:0004803">
    <property type="term" value="F:transposase activity"/>
    <property type="evidence" value="ECO:0007669"/>
    <property type="project" value="InterPro"/>
</dbReference>
<comment type="similarity">
    <text evidence="2">Belongs to the transposase 27 family.</text>
</comment>
<dbReference type="GO" id="GO:0003677">
    <property type="term" value="F:DNA binding"/>
    <property type="evidence" value="ECO:0007669"/>
    <property type="project" value="InterPro"/>
</dbReference>
<dbReference type="Pfam" id="PF12759">
    <property type="entry name" value="HTH_Tnp_IS1"/>
    <property type="match status" value="1"/>
</dbReference>
<evidence type="ECO:0000256" key="4">
    <source>
        <dbReference type="ARBA" id="ARBA00023172"/>
    </source>
</evidence>
<proteinExistence type="inferred from homology"/>
<dbReference type="PANTHER" id="PTHR33293">
    <property type="entry name" value="INSERTION ELEMENT IS1 1 PROTEIN INSB-RELATED"/>
    <property type="match status" value="1"/>
</dbReference>
<dbReference type="OrthoDB" id="5896883at2"/>
<gene>
    <name evidence="7" type="ORF">FOF44_17490</name>
</gene>
<evidence type="ECO:0000259" key="5">
    <source>
        <dbReference type="Pfam" id="PF03811"/>
    </source>
</evidence>
<dbReference type="Pfam" id="PF03811">
    <property type="entry name" value="Zn_ribbon_InsA"/>
    <property type="match status" value="1"/>
</dbReference>
<accession>A0A557NUL1</accession>
<dbReference type="GO" id="GO:0006313">
    <property type="term" value="P:DNA transposition"/>
    <property type="evidence" value="ECO:0007669"/>
    <property type="project" value="InterPro"/>
</dbReference>
<keyword evidence="3" id="KW-0815">Transposition</keyword>
<dbReference type="RefSeq" id="WP_144389212.1">
    <property type="nucleotide sequence ID" value="NZ_CANNCB010000101.1"/>
</dbReference>
<evidence type="ECO:0000256" key="2">
    <source>
        <dbReference type="ARBA" id="ARBA00008841"/>
    </source>
</evidence>
<organism evidence="7 8">
    <name type="scientific">Vibrio algivorus</name>
    <dbReference type="NCBI Taxonomy" id="1667024"/>
    <lineage>
        <taxon>Bacteria</taxon>
        <taxon>Pseudomonadati</taxon>
        <taxon>Pseudomonadota</taxon>
        <taxon>Gammaproteobacteria</taxon>
        <taxon>Vibrionales</taxon>
        <taxon>Vibrionaceae</taxon>
        <taxon>Vibrio</taxon>
    </lineage>
</organism>
<keyword evidence="4" id="KW-0233">DNA recombination</keyword>
<sequence>MATIQVNCRFCNQTEHVRKHGISVSGFQRFRCLECKRSFQLNYAYEAYKPNIKEQIVDMAMNSSGVRETSRVLKVGYNTVLRTLKKLAPRQVTTIPFDVANIELICEVDEQWSFVGKKKNQRWLWYAWEPRYKRVIAHAFGKRDTEAFNELQRLLSKFTIPFYCTDNYRVYSANLPAEKHIIGKRYTQRIERTNLTLRSRIKRLVRRTIGFSKSEEMHDKVIGTFIEREYYY</sequence>
<dbReference type="AlphaFoldDB" id="A0A557NUL1"/>
<reference evidence="7 8" key="1">
    <citation type="submission" date="2019-07" db="EMBL/GenBank/DDBJ databases">
        <title>The draft genome sequence of Vibrio algivorus M1486.</title>
        <authorList>
            <person name="Meng X."/>
        </authorList>
    </citation>
    <scope>NUCLEOTIDE SEQUENCE [LARGE SCALE GENOMIC DNA]</scope>
    <source>
        <strain evidence="7 8">M1486</strain>
    </source>
</reference>
<feature type="domain" description="Insertion element IS1 protein InsA helix-turn-helix" evidence="6">
    <location>
        <begin position="43"/>
        <end position="85"/>
    </location>
</feature>
<dbReference type="InterPro" id="IPR024431">
    <property type="entry name" value="InsA_HTH_dom"/>
</dbReference>
<dbReference type="InterPro" id="IPR051354">
    <property type="entry name" value="Transposase_27_IS1"/>
</dbReference>
<dbReference type="InterPro" id="IPR005063">
    <property type="entry name" value="Transposase_27"/>
</dbReference>
<evidence type="ECO:0000313" key="7">
    <source>
        <dbReference type="EMBL" id="TVO32113.1"/>
    </source>
</evidence>
<dbReference type="EMBL" id="VMKJ01000064">
    <property type="protein sequence ID" value="TVO32113.1"/>
    <property type="molecule type" value="Genomic_DNA"/>
</dbReference>
<name>A0A557NUL1_9VIBR</name>
<protein>
    <submittedName>
        <fullName evidence="7">IS1 family transposase</fullName>
    </submittedName>
</protein>
<comment type="function">
    <text evidence="1">Absolutely required for transposition of IS1.</text>
</comment>
<dbReference type="Pfam" id="PF03400">
    <property type="entry name" value="DDE_Tnp_IS1"/>
    <property type="match status" value="1"/>
</dbReference>
<evidence type="ECO:0000256" key="1">
    <source>
        <dbReference type="ARBA" id="ARBA00004091"/>
    </source>
</evidence>
<feature type="domain" description="InsA N-terminal zinc ribbon" evidence="5">
    <location>
        <begin position="1"/>
        <end position="36"/>
    </location>
</feature>
<evidence type="ECO:0000313" key="8">
    <source>
        <dbReference type="Proteomes" id="UP000319828"/>
    </source>
</evidence>
<dbReference type="PANTHER" id="PTHR33293:SF1">
    <property type="entry name" value="INSERTION ELEMENT IS1 1 PROTEIN INSB-RELATED"/>
    <property type="match status" value="1"/>
</dbReference>